<evidence type="ECO:0008006" key="4">
    <source>
        <dbReference type="Google" id="ProtNLM"/>
    </source>
</evidence>
<dbReference type="Proteomes" id="UP001152087">
    <property type="component" value="Unassembled WGS sequence"/>
</dbReference>
<organism evidence="2 3">
    <name type="scientific">Fusarium falciforme</name>
    <dbReference type="NCBI Taxonomy" id="195108"/>
    <lineage>
        <taxon>Eukaryota</taxon>
        <taxon>Fungi</taxon>
        <taxon>Dikarya</taxon>
        <taxon>Ascomycota</taxon>
        <taxon>Pezizomycotina</taxon>
        <taxon>Sordariomycetes</taxon>
        <taxon>Hypocreomycetidae</taxon>
        <taxon>Hypocreales</taxon>
        <taxon>Nectriaceae</taxon>
        <taxon>Fusarium</taxon>
        <taxon>Fusarium solani species complex</taxon>
    </lineage>
</organism>
<evidence type="ECO:0000256" key="1">
    <source>
        <dbReference type="SAM" id="MobiDB-lite"/>
    </source>
</evidence>
<protein>
    <recommendedName>
        <fullName evidence="4">Tc toxin complex TcA C-terminal TcB-binding domain-containing protein</fullName>
    </recommendedName>
</protein>
<gene>
    <name evidence="2" type="ORF">NW755_013018</name>
</gene>
<sequence>MSTTPTSPAATAADKGPLMDQLYDQLKQTFGNDEGSLFQMEMPARVLEMGNYYYNGSDTINSQQVKPPAVAEAEFRLADGMLDISKLVGGPNGGKLSEQYNEVLFSLAPANVETSSALQSMAPDQQHIMDWLYEEVPNIDPPASDLLSMIPDDLGLPKKTPVIEQKQPSEHVKALRDPLQTPKIPRIDLYQKLLDTYEAERFRWAQFKNDSRPDDNTTQDRWNAYDRLLTTYAPVIDAKLEGLWSVLLVRGQYHRVRKYISYLDIETASESLQRAKESLRASVTRSIDDTEDIYPVSFTPNNWAKYLSTNFRPEDLLSDVNYTRTQLQNATKERTILIMRRDALVNGRQDIKALEKAATDASNALRTAQVNMVKGYGDNAISCIQMYFDVVSKNAQNKTAAIKGLTDTNMTELNAALEKNSEPKLTPEQWNSLKDMQEKCLQNQASVATANDALLDALMAASQARGSDPTNALEVMNERITPLTMDIDYYNKMLEASSNPMQVPITVATVDAEGKPITKTTAPEGKRAPDPAPALTPLPGWRWGLSLDRLSPFEQSLQFKVNQYQQHGSGHSDSSSTDTSKKASTQNTNIQIGFRAMKVTIDRPWFNAQLLGQTEEFMHFNAAKISAGKPQEVHDKLDKGETVNGANCLLPSWASAFIVVKDVHIVMSKASKFDASEINDMQSSSSSGGGFLCFSASKSSSSSDHREAFSMRNTESDISIRIPAPQILGWISQLAPEDLSKQDYVPFDANEFVKPPPVSNGTFTT</sequence>
<dbReference type="EMBL" id="JAOQAV010000070">
    <property type="protein sequence ID" value="KAJ4178646.1"/>
    <property type="molecule type" value="Genomic_DNA"/>
</dbReference>
<evidence type="ECO:0000313" key="2">
    <source>
        <dbReference type="EMBL" id="KAJ4178646.1"/>
    </source>
</evidence>
<keyword evidence="3" id="KW-1185">Reference proteome</keyword>
<reference evidence="2" key="1">
    <citation type="submission" date="2022-09" db="EMBL/GenBank/DDBJ databases">
        <title>Fusarium specimens isolated from Avocado Roots.</title>
        <authorList>
            <person name="Stajich J."/>
            <person name="Roper C."/>
            <person name="Heimlech-Rivalta G."/>
        </authorList>
    </citation>
    <scope>NUCLEOTIDE SEQUENCE</scope>
    <source>
        <strain evidence="2">A02</strain>
    </source>
</reference>
<proteinExistence type="predicted"/>
<name>A0A9W8UTC0_9HYPO</name>
<comment type="caution">
    <text evidence="2">The sequence shown here is derived from an EMBL/GenBank/DDBJ whole genome shotgun (WGS) entry which is preliminary data.</text>
</comment>
<feature type="region of interest" description="Disordered" evidence="1">
    <location>
        <begin position="514"/>
        <end position="535"/>
    </location>
</feature>
<evidence type="ECO:0000313" key="3">
    <source>
        <dbReference type="Proteomes" id="UP001152087"/>
    </source>
</evidence>
<accession>A0A9W8UTC0</accession>
<dbReference type="AlphaFoldDB" id="A0A9W8UTC0"/>
<feature type="region of interest" description="Disordered" evidence="1">
    <location>
        <begin position="564"/>
        <end position="587"/>
    </location>
</feature>
<feature type="compositionally biased region" description="Low complexity" evidence="1">
    <location>
        <begin position="565"/>
        <end position="578"/>
    </location>
</feature>